<organism evidence="2 3">
    <name type="scientific">Catenaria anguillulae PL171</name>
    <dbReference type="NCBI Taxonomy" id="765915"/>
    <lineage>
        <taxon>Eukaryota</taxon>
        <taxon>Fungi</taxon>
        <taxon>Fungi incertae sedis</taxon>
        <taxon>Blastocladiomycota</taxon>
        <taxon>Blastocladiomycetes</taxon>
        <taxon>Blastocladiales</taxon>
        <taxon>Catenariaceae</taxon>
        <taxon>Catenaria</taxon>
    </lineage>
</organism>
<evidence type="ECO:0000256" key="1">
    <source>
        <dbReference type="SAM" id="Phobius"/>
    </source>
</evidence>
<protein>
    <submittedName>
        <fullName evidence="2">Uncharacterized protein</fullName>
    </submittedName>
</protein>
<keyword evidence="1" id="KW-0472">Membrane</keyword>
<name>A0A1Y2H6K9_9FUNG</name>
<evidence type="ECO:0000313" key="3">
    <source>
        <dbReference type="Proteomes" id="UP000193411"/>
    </source>
</evidence>
<proteinExistence type="predicted"/>
<dbReference type="EMBL" id="MCFL01000098">
    <property type="protein sequence ID" value="ORZ30190.1"/>
    <property type="molecule type" value="Genomic_DNA"/>
</dbReference>
<keyword evidence="1" id="KW-1133">Transmembrane helix</keyword>
<keyword evidence="1" id="KW-0812">Transmembrane</keyword>
<feature type="transmembrane region" description="Helical" evidence="1">
    <location>
        <begin position="29"/>
        <end position="50"/>
    </location>
</feature>
<feature type="non-terminal residue" evidence="2">
    <location>
        <position position="1"/>
    </location>
</feature>
<evidence type="ECO:0000313" key="2">
    <source>
        <dbReference type="EMBL" id="ORZ30190.1"/>
    </source>
</evidence>
<dbReference type="AlphaFoldDB" id="A0A1Y2H6K9"/>
<accession>A0A1Y2H6K9</accession>
<comment type="caution">
    <text evidence="2">The sequence shown here is derived from an EMBL/GenBank/DDBJ whole genome shotgun (WGS) entry which is preliminary data.</text>
</comment>
<sequence length="56" mass="6339">PPCCDRVIDYSSYLGVTHPPYNLKGLVELGALTTWIRLCVLPLAIASSLWPTRRRR</sequence>
<keyword evidence="3" id="KW-1185">Reference proteome</keyword>
<gene>
    <name evidence="2" type="ORF">BCR44DRAFT_1445939</name>
</gene>
<dbReference type="Proteomes" id="UP000193411">
    <property type="component" value="Unassembled WGS sequence"/>
</dbReference>
<reference evidence="2 3" key="1">
    <citation type="submission" date="2016-07" db="EMBL/GenBank/DDBJ databases">
        <title>Pervasive Adenine N6-methylation of Active Genes in Fungi.</title>
        <authorList>
            <consortium name="DOE Joint Genome Institute"/>
            <person name="Mondo S.J."/>
            <person name="Dannebaum R.O."/>
            <person name="Kuo R.C."/>
            <person name="Labutti K."/>
            <person name="Haridas S."/>
            <person name="Kuo A."/>
            <person name="Salamov A."/>
            <person name="Ahrendt S.R."/>
            <person name="Lipzen A."/>
            <person name="Sullivan W."/>
            <person name="Andreopoulos W.B."/>
            <person name="Clum A."/>
            <person name="Lindquist E."/>
            <person name="Daum C."/>
            <person name="Ramamoorthy G.K."/>
            <person name="Gryganskyi A."/>
            <person name="Culley D."/>
            <person name="Magnuson J.K."/>
            <person name="James T.Y."/>
            <person name="O'Malley M.A."/>
            <person name="Stajich J.E."/>
            <person name="Spatafora J.W."/>
            <person name="Visel A."/>
            <person name="Grigoriev I.V."/>
        </authorList>
    </citation>
    <scope>NUCLEOTIDE SEQUENCE [LARGE SCALE GENOMIC DNA]</scope>
    <source>
        <strain evidence="2 3">PL171</strain>
    </source>
</reference>